<gene>
    <name evidence="1" type="ORF">GCM10008088_08730</name>
</gene>
<keyword evidence="2" id="KW-1185">Reference proteome</keyword>
<dbReference type="RefSeq" id="WP_027883937.1">
    <property type="nucleotide sequence ID" value="NZ_BMWY01000002.1"/>
</dbReference>
<comment type="caution">
    <text evidence="1">The sequence shown here is derived from an EMBL/GenBank/DDBJ whole genome shotgun (WGS) entry which is preliminary data.</text>
</comment>
<sequence length="160" mass="18503">MLIDFKDLPSEARIWIYQANRPFTEEELKEVQPEIENFLTAWTAHGSSLKAGYQMPYNRFIVFGLDQEITAASGCSIDASVHFIQSLEKKYNLNLLDKMNVTFKQGEFVAHKDLADFKKLVKNKSVSANTIVFNNLVNTKGEFTHDWEVPLKDSWHNRFL</sequence>
<evidence type="ECO:0008006" key="3">
    <source>
        <dbReference type="Google" id="ProtNLM"/>
    </source>
</evidence>
<dbReference type="GeneID" id="94368538"/>
<accession>A0ABQ3BNT3</accession>
<dbReference type="Proteomes" id="UP000615593">
    <property type="component" value="Unassembled WGS sequence"/>
</dbReference>
<name>A0ABQ3BNT3_9FLAO</name>
<reference evidence="2" key="1">
    <citation type="journal article" date="2019" name="Int. J. Syst. Evol. Microbiol.">
        <title>The Global Catalogue of Microorganisms (GCM) 10K type strain sequencing project: providing services to taxonomists for standard genome sequencing and annotation.</title>
        <authorList>
            <consortium name="The Broad Institute Genomics Platform"/>
            <consortium name="The Broad Institute Genome Sequencing Center for Infectious Disease"/>
            <person name="Wu L."/>
            <person name="Ma J."/>
        </authorList>
    </citation>
    <scope>NUCLEOTIDE SEQUENCE [LARGE SCALE GENOMIC DNA]</scope>
    <source>
        <strain evidence="2">KCTC 12708</strain>
    </source>
</reference>
<dbReference type="EMBL" id="BMWY01000002">
    <property type="protein sequence ID" value="GGZ49549.1"/>
    <property type="molecule type" value="Genomic_DNA"/>
</dbReference>
<evidence type="ECO:0000313" key="1">
    <source>
        <dbReference type="EMBL" id="GGZ49549.1"/>
    </source>
</evidence>
<protein>
    <recommendedName>
        <fullName evidence="3">ABC transporter ATPase</fullName>
    </recommendedName>
</protein>
<organism evidence="1 2">
    <name type="scientific">Mesonia mobilis</name>
    <dbReference type="NCBI Taxonomy" id="369791"/>
    <lineage>
        <taxon>Bacteria</taxon>
        <taxon>Pseudomonadati</taxon>
        <taxon>Bacteroidota</taxon>
        <taxon>Flavobacteriia</taxon>
        <taxon>Flavobacteriales</taxon>
        <taxon>Flavobacteriaceae</taxon>
        <taxon>Mesonia</taxon>
    </lineage>
</organism>
<proteinExistence type="predicted"/>
<evidence type="ECO:0000313" key="2">
    <source>
        <dbReference type="Proteomes" id="UP000615593"/>
    </source>
</evidence>